<evidence type="ECO:0000313" key="14">
    <source>
        <dbReference type="EMBL" id="RVW65360.1"/>
    </source>
</evidence>
<evidence type="ECO:0000256" key="4">
    <source>
        <dbReference type="ARBA" id="ARBA00013190"/>
    </source>
</evidence>
<comment type="caution">
    <text evidence="14">The sequence shown here is derived from an EMBL/GenBank/DDBJ whole genome shotgun (WGS) entry which is preliminary data.</text>
</comment>
<comment type="catalytic activity">
    <reaction evidence="9">
        <text>a secondary alcohol + NAD(+) = a ketone + NADH + H(+)</text>
        <dbReference type="Rhea" id="RHEA:10740"/>
        <dbReference type="ChEBI" id="CHEBI:15378"/>
        <dbReference type="ChEBI" id="CHEBI:17087"/>
        <dbReference type="ChEBI" id="CHEBI:35681"/>
        <dbReference type="ChEBI" id="CHEBI:57540"/>
        <dbReference type="ChEBI" id="CHEBI:57945"/>
        <dbReference type="EC" id="1.1.1.1"/>
    </reaction>
</comment>
<dbReference type="SUPFAM" id="SSF51735">
    <property type="entry name" value="NAD(P)-binding Rossmann-fold domains"/>
    <property type="match status" value="1"/>
</dbReference>
<dbReference type="FunFam" id="3.40.50.720:FF:000003">
    <property type="entry name" value="S-(hydroxymethyl)glutathione dehydrogenase"/>
    <property type="match status" value="1"/>
</dbReference>
<evidence type="ECO:0000256" key="3">
    <source>
        <dbReference type="ARBA" id="ARBA00011738"/>
    </source>
</evidence>
<keyword evidence="5 11" id="KW-0479">Metal-binding</keyword>
<evidence type="ECO:0000259" key="12">
    <source>
        <dbReference type="Pfam" id="PF00107"/>
    </source>
</evidence>
<organism evidence="14 15">
    <name type="scientific">Vitis vinifera</name>
    <name type="common">Grape</name>
    <dbReference type="NCBI Taxonomy" id="29760"/>
    <lineage>
        <taxon>Eukaryota</taxon>
        <taxon>Viridiplantae</taxon>
        <taxon>Streptophyta</taxon>
        <taxon>Embryophyta</taxon>
        <taxon>Tracheophyta</taxon>
        <taxon>Spermatophyta</taxon>
        <taxon>Magnoliopsida</taxon>
        <taxon>eudicotyledons</taxon>
        <taxon>Gunneridae</taxon>
        <taxon>Pentapetalae</taxon>
        <taxon>rosids</taxon>
        <taxon>Vitales</taxon>
        <taxon>Vitaceae</taxon>
        <taxon>Viteae</taxon>
        <taxon>Vitis</taxon>
    </lineage>
</organism>
<evidence type="ECO:0000256" key="9">
    <source>
        <dbReference type="ARBA" id="ARBA00049164"/>
    </source>
</evidence>
<evidence type="ECO:0000313" key="15">
    <source>
        <dbReference type="Proteomes" id="UP000288805"/>
    </source>
</evidence>
<dbReference type="PROSITE" id="PS00059">
    <property type="entry name" value="ADH_ZINC"/>
    <property type="match status" value="1"/>
</dbReference>
<dbReference type="Pfam" id="PF00107">
    <property type="entry name" value="ADH_zinc_N"/>
    <property type="match status" value="1"/>
</dbReference>
<dbReference type="Gene3D" id="3.40.50.720">
    <property type="entry name" value="NAD(P)-binding Rossmann-like Domain"/>
    <property type="match status" value="1"/>
</dbReference>
<dbReference type="PANTHER" id="PTHR43880">
    <property type="entry name" value="ALCOHOL DEHYDROGENASE"/>
    <property type="match status" value="1"/>
</dbReference>
<evidence type="ECO:0000259" key="13">
    <source>
        <dbReference type="Pfam" id="PF08240"/>
    </source>
</evidence>
<protein>
    <recommendedName>
        <fullName evidence="4">alcohol dehydrogenase</fullName>
        <ecNumber evidence="4">1.1.1.1</ecNumber>
    </recommendedName>
</protein>
<dbReference type="InterPro" id="IPR002328">
    <property type="entry name" value="ADH_Zn_CS"/>
</dbReference>
<dbReference type="Pfam" id="PF08240">
    <property type="entry name" value="ADH_N"/>
    <property type="match status" value="1"/>
</dbReference>
<dbReference type="Gene3D" id="3.90.180.10">
    <property type="entry name" value="Medium-chain alcohol dehydrogenases, catalytic domain"/>
    <property type="match status" value="2"/>
</dbReference>
<keyword evidence="8" id="KW-0520">NAD</keyword>
<dbReference type="Proteomes" id="UP000288805">
    <property type="component" value="Unassembled WGS sequence"/>
</dbReference>
<dbReference type="SUPFAM" id="SSF50129">
    <property type="entry name" value="GroES-like"/>
    <property type="match status" value="2"/>
</dbReference>
<reference evidence="14 15" key="1">
    <citation type="journal article" date="2018" name="PLoS Genet.">
        <title>Population sequencing reveals clonal diversity and ancestral inbreeding in the grapevine cultivar Chardonnay.</title>
        <authorList>
            <person name="Roach M.J."/>
            <person name="Johnson D.L."/>
            <person name="Bohlmann J."/>
            <person name="van Vuuren H.J."/>
            <person name="Jones S.J."/>
            <person name="Pretorius I.S."/>
            <person name="Schmidt S.A."/>
            <person name="Borneman A.R."/>
        </authorList>
    </citation>
    <scope>NUCLEOTIDE SEQUENCE [LARGE SCALE GENOMIC DNA]</scope>
    <source>
        <strain evidence="15">cv. Chardonnay</strain>
        <tissue evidence="14">Leaf</tissue>
    </source>
</reference>
<comment type="similarity">
    <text evidence="2">Belongs to the zinc-containing alcohol dehydrogenase family. Class-III subfamily.</text>
</comment>
<evidence type="ECO:0000256" key="6">
    <source>
        <dbReference type="ARBA" id="ARBA00022833"/>
    </source>
</evidence>
<dbReference type="EMBL" id="QGNW01000688">
    <property type="protein sequence ID" value="RVW65360.1"/>
    <property type="molecule type" value="Genomic_DNA"/>
</dbReference>
<comment type="catalytic activity">
    <reaction evidence="10">
        <text>a primary alcohol + NAD(+) = an aldehyde + NADH + H(+)</text>
        <dbReference type="Rhea" id="RHEA:10736"/>
        <dbReference type="ChEBI" id="CHEBI:15378"/>
        <dbReference type="ChEBI" id="CHEBI:15734"/>
        <dbReference type="ChEBI" id="CHEBI:17478"/>
        <dbReference type="ChEBI" id="CHEBI:57540"/>
        <dbReference type="ChEBI" id="CHEBI:57945"/>
        <dbReference type="EC" id="1.1.1.1"/>
    </reaction>
</comment>
<evidence type="ECO:0000256" key="5">
    <source>
        <dbReference type="ARBA" id="ARBA00022723"/>
    </source>
</evidence>
<dbReference type="EC" id="1.1.1.1" evidence="4"/>
<keyword evidence="6 11" id="KW-0862">Zinc</keyword>
<comment type="cofactor">
    <cofactor evidence="1 11">
        <name>Zn(2+)</name>
        <dbReference type="ChEBI" id="CHEBI:29105"/>
    </cofactor>
</comment>
<evidence type="ECO:0000256" key="10">
    <source>
        <dbReference type="ARBA" id="ARBA00049243"/>
    </source>
</evidence>
<feature type="domain" description="Alcohol dehydrogenase-like N-terminal" evidence="13">
    <location>
        <begin position="42"/>
        <end position="170"/>
    </location>
</feature>
<comment type="subunit">
    <text evidence="3">Homodimer.</text>
</comment>
<evidence type="ECO:0000256" key="11">
    <source>
        <dbReference type="RuleBase" id="RU361277"/>
    </source>
</evidence>
<evidence type="ECO:0000256" key="8">
    <source>
        <dbReference type="ARBA" id="ARBA00023027"/>
    </source>
</evidence>
<dbReference type="FunFam" id="3.90.180.10:FF:000007">
    <property type="entry name" value="Alcohol dehydrogenase 6"/>
    <property type="match status" value="1"/>
</dbReference>
<feature type="domain" description="Alcohol dehydrogenase-like C-terminal" evidence="12">
    <location>
        <begin position="268"/>
        <end position="394"/>
    </location>
</feature>
<dbReference type="InterPro" id="IPR013154">
    <property type="entry name" value="ADH-like_N"/>
</dbReference>
<sequence length="443" mass="48788">MEKKNSSETAGKAITCKAAICREPGEALVIEEIEVAPPEAWEIRIKILCTSLCHTDVTFWKMNDGPERSFPKILGHEAVGVVESVGEHVEEVKEGDLVVPVFLPSCKECRDCTSTKSNLCTKFGSKFYQGMPRDGSSRFRNMKGEVVHHFLFVSSFVEYTVVDIAHVVRLNHEIPADKACLLSCGVSTVKMCSFVAQAGLALDFIIIWMWSWWVSLPQPAQAVPPFVELSYVMEGSLIDRWWGIGIGAAWKVAEVEEGSTVAIFGLGAVGLAVAEGARLRGASKIIGVDLNPEKFEIGKKFGVTHFINPTACGEKAVSQVVKEMTDGGADYCFECIGLASLMKDAFDCSREGWGKTVILGVEMHGSDLNVNSSQILRGRSVMGSLFGGLKPKSDIPILAKKYIDKELRLDEFITHEVNFQDINKAFEFQSQGKCIRCIIWMDK</sequence>
<keyword evidence="7" id="KW-0560">Oxidoreductase</keyword>
<gene>
    <name evidence="14" type="primary">VvCHDp001150_6</name>
    <name evidence="14" type="ORF">CK203_022183</name>
</gene>
<evidence type="ECO:0000256" key="2">
    <source>
        <dbReference type="ARBA" id="ARBA00010902"/>
    </source>
</evidence>
<evidence type="ECO:0000256" key="1">
    <source>
        <dbReference type="ARBA" id="ARBA00001947"/>
    </source>
</evidence>
<dbReference type="AlphaFoldDB" id="A0A438FZH7"/>
<dbReference type="GO" id="GO:0008270">
    <property type="term" value="F:zinc ion binding"/>
    <property type="evidence" value="ECO:0007669"/>
    <property type="project" value="InterPro"/>
</dbReference>
<dbReference type="PANTHER" id="PTHR43880:SF10">
    <property type="entry name" value="ALCOHOL DEHYDROGENASE-LIKE 2"/>
    <property type="match status" value="1"/>
</dbReference>
<dbReference type="InterPro" id="IPR011032">
    <property type="entry name" value="GroES-like_sf"/>
</dbReference>
<dbReference type="InterPro" id="IPR036291">
    <property type="entry name" value="NAD(P)-bd_dom_sf"/>
</dbReference>
<evidence type="ECO:0000256" key="7">
    <source>
        <dbReference type="ARBA" id="ARBA00023002"/>
    </source>
</evidence>
<dbReference type="InterPro" id="IPR013149">
    <property type="entry name" value="ADH-like_C"/>
</dbReference>
<dbReference type="GO" id="GO:0004022">
    <property type="term" value="F:alcohol dehydrogenase (NAD+) activity"/>
    <property type="evidence" value="ECO:0007669"/>
    <property type="project" value="UniProtKB-EC"/>
</dbReference>
<proteinExistence type="inferred from homology"/>
<name>A0A438FZH7_VITVI</name>
<accession>A0A438FZH7</accession>